<keyword evidence="3" id="KW-1185">Reference proteome</keyword>
<dbReference type="RefSeq" id="WP_407136864.1">
    <property type="nucleotide sequence ID" value="NZ_JBGQPK010000004.1"/>
</dbReference>
<protein>
    <submittedName>
        <fullName evidence="2">Acyl-phosphate glycerol 3-phosphate acyltransferase</fullName>
    </submittedName>
</protein>
<reference evidence="2 3" key="1">
    <citation type="submission" date="2024-08" db="EMBL/GenBank/DDBJ databases">
        <authorList>
            <person name="Arias E."/>
        </authorList>
    </citation>
    <scope>NUCLEOTIDE SEQUENCE [LARGE SCALE GENOMIC DNA]</scope>
    <source>
        <strain evidence="2 3">FAM 25317</strain>
    </source>
</reference>
<feature type="transmembrane region" description="Helical" evidence="1">
    <location>
        <begin position="39"/>
        <end position="57"/>
    </location>
</feature>
<sequence length="253" mass="29338">MQQEKVHYYHSLTDNFVVSKNQNYTLAADYSWSQSGKLFYFKAIIITFLAKLISWFYCHCWARPTIVNRQLLQTYAAGFFLYGNHTHPQGDVFIPYNLLRHRSLNFLVSPANLGVPLLGSWLPYAGGLPIPNTLHQLGRFQAAIYQRIASRQGVVIYPEAHVWPYYTQIRPLPLAAFHYPISAQAASFCMTTTYQKRRWRKRPHTTVYIDGPFYPQADLSAKQQQVQLQAEITACMQKRSQASNVEYVQYQSR</sequence>
<keyword evidence="1" id="KW-1133">Transmembrane helix</keyword>
<dbReference type="EMBL" id="JBGQPK010000004">
    <property type="protein sequence ID" value="MFL2028419.1"/>
    <property type="molecule type" value="Genomic_DNA"/>
</dbReference>
<gene>
    <name evidence="2" type="ORF">ACEN34_02185</name>
</gene>
<dbReference type="Proteomes" id="UP001625389">
    <property type="component" value="Unassembled WGS sequence"/>
</dbReference>
<name>A0ABW8U968_9LACO</name>
<keyword evidence="2" id="KW-0012">Acyltransferase</keyword>
<organism evidence="2 3">
    <name type="scientific">Loigolactobacillus zhaoyuanensis</name>
    <dbReference type="NCBI Taxonomy" id="2486017"/>
    <lineage>
        <taxon>Bacteria</taxon>
        <taxon>Bacillati</taxon>
        <taxon>Bacillota</taxon>
        <taxon>Bacilli</taxon>
        <taxon>Lactobacillales</taxon>
        <taxon>Lactobacillaceae</taxon>
        <taxon>Loigolactobacillus</taxon>
    </lineage>
</organism>
<evidence type="ECO:0000313" key="3">
    <source>
        <dbReference type="Proteomes" id="UP001625389"/>
    </source>
</evidence>
<evidence type="ECO:0000313" key="2">
    <source>
        <dbReference type="EMBL" id="MFL2028419.1"/>
    </source>
</evidence>
<evidence type="ECO:0000256" key="1">
    <source>
        <dbReference type="SAM" id="Phobius"/>
    </source>
</evidence>
<proteinExistence type="predicted"/>
<keyword evidence="1" id="KW-0812">Transmembrane</keyword>
<dbReference type="GO" id="GO:0016746">
    <property type="term" value="F:acyltransferase activity"/>
    <property type="evidence" value="ECO:0007669"/>
    <property type="project" value="UniProtKB-KW"/>
</dbReference>
<keyword evidence="2" id="KW-0808">Transferase</keyword>
<keyword evidence="1" id="KW-0472">Membrane</keyword>
<comment type="caution">
    <text evidence="2">The sequence shown here is derived from an EMBL/GenBank/DDBJ whole genome shotgun (WGS) entry which is preliminary data.</text>
</comment>
<accession>A0ABW8U968</accession>